<proteinExistence type="predicted"/>
<dbReference type="Pfam" id="PF03480">
    <property type="entry name" value="DctP"/>
    <property type="match status" value="1"/>
</dbReference>
<dbReference type="InterPro" id="IPR018389">
    <property type="entry name" value="DctP_fam"/>
</dbReference>
<sequence length="352" mass="39219">MFPMAINMHKKHALLQHRSSLLRLSSFVAGVMLSSATLASDISLNYAFFAPAQTFPGVQMQFWADELEKRTEGKVTVNTFPGGTLLTASNMLDGVLNGVADIGLTTTSYEPARFPLLNLMGDFSGIDVNSEVASQVAYQLVRDFPQEQFGLEDFKVITVFTSEPGYLQTREQVSTLEDLSGLEIRVPGESDTLRTLGAVPIGMSQAETGEALQAGIVQGVASSRETLMDLQYARYLDYIVDYPLSNVVMLAVMSRQRWESLPEDVQQVIDELGAEASQYAGHYLDNHVREAITWAQDNHNLEIVTLSEEEQKRWTGRIEPLNEQRIEQVAAQGLPAEELYDRMLALIEQYQQ</sequence>
<dbReference type="PANTHER" id="PTHR33376">
    <property type="match status" value="1"/>
</dbReference>
<dbReference type="EMBL" id="BMXO01000005">
    <property type="protein sequence ID" value="GGW53678.1"/>
    <property type="molecule type" value="Genomic_DNA"/>
</dbReference>
<dbReference type="SUPFAM" id="SSF53850">
    <property type="entry name" value="Periplasmic binding protein-like II"/>
    <property type="match status" value="1"/>
</dbReference>
<dbReference type="PANTHER" id="PTHR33376:SF15">
    <property type="entry name" value="BLL6794 PROTEIN"/>
    <property type="match status" value="1"/>
</dbReference>
<protein>
    <submittedName>
        <fullName evidence="2">C4-dicarboxylate ABC transporter substrate-binding protein</fullName>
    </submittedName>
</protein>
<gene>
    <name evidence="2" type="ORF">GCM10007158_13560</name>
</gene>
<name>A0ABQ2WGI4_9GAMM</name>
<comment type="caution">
    <text evidence="2">The sequence shown here is derived from an EMBL/GenBank/DDBJ whole genome shotgun (WGS) entry which is preliminary data.</text>
</comment>
<evidence type="ECO:0000313" key="3">
    <source>
        <dbReference type="Proteomes" id="UP000647585"/>
    </source>
</evidence>
<reference evidence="3" key="1">
    <citation type="journal article" date="2019" name="Int. J. Syst. Evol. Microbiol.">
        <title>The Global Catalogue of Microorganisms (GCM) 10K type strain sequencing project: providing services to taxonomists for standard genome sequencing and annotation.</title>
        <authorList>
            <consortium name="The Broad Institute Genomics Platform"/>
            <consortium name="The Broad Institute Genome Sequencing Center for Infectious Disease"/>
            <person name="Wu L."/>
            <person name="Ma J."/>
        </authorList>
    </citation>
    <scope>NUCLEOTIDE SEQUENCE [LARGE SCALE GENOMIC DNA]</scope>
    <source>
        <strain evidence="3">KCTC 22157</strain>
    </source>
</reference>
<keyword evidence="3" id="KW-1185">Reference proteome</keyword>
<dbReference type="InterPro" id="IPR038404">
    <property type="entry name" value="TRAP_DctP_sf"/>
</dbReference>
<organism evidence="2 3">
    <name type="scientific">Halomonas johnsoniae</name>
    <dbReference type="NCBI Taxonomy" id="502832"/>
    <lineage>
        <taxon>Bacteria</taxon>
        <taxon>Pseudomonadati</taxon>
        <taxon>Pseudomonadota</taxon>
        <taxon>Gammaproteobacteria</taxon>
        <taxon>Oceanospirillales</taxon>
        <taxon>Halomonadaceae</taxon>
        <taxon>Halomonas</taxon>
    </lineage>
</organism>
<evidence type="ECO:0000256" key="1">
    <source>
        <dbReference type="ARBA" id="ARBA00022729"/>
    </source>
</evidence>
<accession>A0ABQ2WGI4</accession>
<keyword evidence="1" id="KW-0732">Signal</keyword>
<dbReference type="CDD" id="cd13665">
    <property type="entry name" value="PBP2_TRAP_Dctp3_4"/>
    <property type="match status" value="1"/>
</dbReference>
<evidence type="ECO:0000313" key="2">
    <source>
        <dbReference type="EMBL" id="GGW53678.1"/>
    </source>
</evidence>
<dbReference type="Proteomes" id="UP000647585">
    <property type="component" value="Unassembled WGS sequence"/>
</dbReference>
<dbReference type="Gene3D" id="3.40.190.170">
    <property type="entry name" value="Bacterial extracellular solute-binding protein, family 7"/>
    <property type="match status" value="1"/>
</dbReference>
<dbReference type="NCBIfam" id="NF037995">
    <property type="entry name" value="TRAP_S1"/>
    <property type="match status" value="1"/>
</dbReference>